<feature type="domain" description="Amine oxidase" evidence="5">
    <location>
        <begin position="14"/>
        <end position="449"/>
    </location>
</feature>
<reference evidence="6 7" key="1">
    <citation type="submission" date="2014-10" db="EMBL/GenBank/DDBJ databases">
        <title>Draft genome sequence of Actinoplanes utahensis NRRL 12052.</title>
        <authorList>
            <person name="Velasco-Bucheli B."/>
            <person name="del Cerro C."/>
            <person name="Hormigo D."/>
            <person name="Garcia J.L."/>
            <person name="Acebal C."/>
            <person name="Arroyo M."/>
            <person name="de la Mata I."/>
        </authorList>
    </citation>
    <scope>NUCLEOTIDE SEQUENCE [LARGE SCALE GENOMIC DNA]</scope>
    <source>
        <strain evidence="6 7">NRRL 12052</strain>
    </source>
</reference>
<comment type="caution">
    <text evidence="6">The sequence shown here is derived from an EMBL/GenBank/DDBJ whole genome shotgun (WGS) entry which is preliminary data.</text>
</comment>
<comment type="similarity">
    <text evidence="2">Belongs to the flavin monoamine oxidase family.</text>
</comment>
<dbReference type="RefSeq" id="WP_043529042.1">
    <property type="nucleotide sequence ID" value="NZ_BAABKU010000010.1"/>
</dbReference>
<dbReference type="PANTHER" id="PTHR43563">
    <property type="entry name" value="AMINE OXIDASE"/>
    <property type="match status" value="1"/>
</dbReference>
<dbReference type="GO" id="GO:0016491">
    <property type="term" value="F:oxidoreductase activity"/>
    <property type="evidence" value="ECO:0007669"/>
    <property type="project" value="UniProtKB-KW"/>
</dbReference>
<accession>A0A0A6UHQ6</accession>
<keyword evidence="7" id="KW-1185">Reference proteome</keyword>
<evidence type="ECO:0000256" key="3">
    <source>
        <dbReference type="ARBA" id="ARBA00023002"/>
    </source>
</evidence>
<dbReference type="InterPro" id="IPR050703">
    <property type="entry name" value="Flavin_MAO"/>
</dbReference>
<evidence type="ECO:0000256" key="1">
    <source>
        <dbReference type="ARBA" id="ARBA00001974"/>
    </source>
</evidence>
<evidence type="ECO:0000256" key="2">
    <source>
        <dbReference type="ARBA" id="ARBA00005995"/>
    </source>
</evidence>
<feature type="binding site" evidence="4">
    <location>
        <begin position="33"/>
        <end position="34"/>
    </location>
    <ligand>
        <name>FAD</name>
        <dbReference type="ChEBI" id="CHEBI:57692"/>
    </ligand>
</feature>
<dbReference type="AlphaFoldDB" id="A0A0A6UHQ6"/>
<evidence type="ECO:0000313" key="6">
    <source>
        <dbReference type="EMBL" id="KHD74633.1"/>
    </source>
</evidence>
<gene>
    <name evidence="6" type="ORF">MB27_27395</name>
</gene>
<protein>
    <submittedName>
        <fullName evidence="6">Putrescine oxidase</fullName>
    </submittedName>
</protein>
<dbReference type="SUPFAM" id="SSF51905">
    <property type="entry name" value="FAD/NAD(P)-binding domain"/>
    <property type="match status" value="1"/>
</dbReference>
<dbReference type="Pfam" id="PF01593">
    <property type="entry name" value="Amino_oxidase"/>
    <property type="match status" value="1"/>
</dbReference>
<dbReference type="PANTHER" id="PTHR43563:SF1">
    <property type="entry name" value="AMINE OXIDASE [FLAVIN-CONTAINING] B"/>
    <property type="match status" value="1"/>
</dbReference>
<feature type="binding site" evidence="4">
    <location>
        <position position="342"/>
    </location>
    <ligand>
        <name>substrate</name>
    </ligand>
</feature>
<sequence>MTDFDVVVVGAGVTGLTIANRLHAAGRSVLVVEARDRVGGRLLTEDVEGVRLEVGGQWVSPDQTALLALIDELGLEMYARYRAGKSIYIGADGVRRTFEGEQFPVSDTTAAEMERLTKELDRLAAQMDPLVPWEHPDAEQLDRISFAAWLANQTDDAEARDNIGLYIGPAMLTKPAHSFSALSAVLMAASAGGFSHLVDADFILDRRVVGGLQRVPLSLADRLPAGTVHLGEAVTKVEWSEEGATVFTGRGSYRGRDVVMAVPPTLVNRVQYIPALPPVQAQMRQHISFGLVVKLHITYATPFWRDLGLSGTAFSPYALVHEAYDNTNEDIDGETRGTLVGFCSDVKADGILGLDAETRKQKVLECLAGYYGEQALHPVHYYESPWMADEWTVGAFGTSFDIGSLTRYGRHLRAAVGPLQFASSDIAGLGFQHVDGAIRMGEAVAARLLEA</sequence>
<dbReference type="SUPFAM" id="SSF54373">
    <property type="entry name" value="FAD-linked reductases, C-terminal domain"/>
    <property type="match status" value="1"/>
</dbReference>
<evidence type="ECO:0000259" key="5">
    <source>
        <dbReference type="Pfam" id="PF01593"/>
    </source>
</evidence>
<proteinExistence type="inferred from homology"/>
<dbReference type="eggNOG" id="COG1231">
    <property type="taxonomic scope" value="Bacteria"/>
</dbReference>
<keyword evidence="3" id="KW-0560">Oxidoreductase</keyword>
<dbReference type="PRINTS" id="PR00757">
    <property type="entry name" value="AMINEOXDASEF"/>
</dbReference>
<organism evidence="6 7">
    <name type="scientific">Actinoplanes utahensis</name>
    <dbReference type="NCBI Taxonomy" id="1869"/>
    <lineage>
        <taxon>Bacteria</taxon>
        <taxon>Bacillati</taxon>
        <taxon>Actinomycetota</taxon>
        <taxon>Actinomycetes</taxon>
        <taxon>Micromonosporales</taxon>
        <taxon>Micromonosporaceae</taxon>
        <taxon>Actinoplanes</taxon>
    </lineage>
</organism>
<dbReference type="Proteomes" id="UP000054537">
    <property type="component" value="Unassembled WGS sequence"/>
</dbReference>
<evidence type="ECO:0000313" key="7">
    <source>
        <dbReference type="Proteomes" id="UP000054537"/>
    </source>
</evidence>
<evidence type="ECO:0000256" key="4">
    <source>
        <dbReference type="PIRSR" id="PIRSR601613-1"/>
    </source>
</evidence>
<dbReference type="Gene3D" id="3.50.50.60">
    <property type="entry name" value="FAD/NAD(P)-binding domain"/>
    <property type="match status" value="1"/>
</dbReference>
<comment type="cofactor">
    <cofactor evidence="1">
        <name>FAD</name>
        <dbReference type="ChEBI" id="CHEBI:57692"/>
    </cofactor>
</comment>
<dbReference type="InterPro" id="IPR001613">
    <property type="entry name" value="Flavin_amine_oxidase"/>
</dbReference>
<dbReference type="EMBL" id="JRTT01000039">
    <property type="protein sequence ID" value="KHD74633.1"/>
    <property type="molecule type" value="Genomic_DNA"/>
</dbReference>
<name>A0A0A6UHQ6_ACTUT</name>
<feature type="binding site" evidence="4">
    <location>
        <position position="234"/>
    </location>
    <ligand>
        <name>FAD</name>
        <dbReference type="ChEBI" id="CHEBI:57692"/>
    </ligand>
</feature>
<dbReference type="InterPro" id="IPR036188">
    <property type="entry name" value="FAD/NAD-bd_sf"/>
</dbReference>
<dbReference type="InterPro" id="IPR002937">
    <property type="entry name" value="Amino_oxidase"/>
</dbReference>
<dbReference type="STRING" id="1869.MB27_27395"/>
<feature type="binding site" evidence="4">
    <location>
        <position position="14"/>
    </location>
    <ligand>
        <name>FAD</name>
        <dbReference type="ChEBI" id="CHEBI:57692"/>
    </ligand>
</feature>